<reference evidence="4 5" key="1">
    <citation type="submission" date="2021-02" db="EMBL/GenBank/DDBJ databases">
        <title>Actinophytocola xerophila sp. nov., isolated from soil of cotton cropping field.</title>
        <authorList>
            <person name="Huang R."/>
            <person name="Chen X."/>
            <person name="Ge X."/>
            <person name="Liu W."/>
        </authorList>
    </citation>
    <scope>NUCLEOTIDE SEQUENCE [LARGE SCALE GENOMIC DNA]</scope>
    <source>
        <strain evidence="4 5">S1-96</strain>
    </source>
</reference>
<dbReference type="SMART" id="SM00267">
    <property type="entry name" value="GGDEF"/>
    <property type="match status" value="1"/>
</dbReference>
<protein>
    <submittedName>
        <fullName evidence="4">GGDEF domain-containing protein</fullName>
    </submittedName>
</protein>
<dbReference type="PANTHER" id="PTHR45138">
    <property type="entry name" value="REGULATORY COMPONENTS OF SENSORY TRANSDUCTION SYSTEM"/>
    <property type="match status" value="1"/>
</dbReference>
<comment type="caution">
    <text evidence="4">The sequence shown here is derived from an EMBL/GenBank/DDBJ whole genome shotgun (WGS) entry which is preliminary data.</text>
</comment>
<feature type="compositionally biased region" description="Low complexity" evidence="1">
    <location>
        <begin position="390"/>
        <end position="407"/>
    </location>
</feature>
<dbReference type="EMBL" id="JAFFZE010000014">
    <property type="protein sequence ID" value="MCT2584703.1"/>
    <property type="molecule type" value="Genomic_DNA"/>
</dbReference>
<keyword evidence="2" id="KW-0812">Transmembrane</keyword>
<keyword evidence="2" id="KW-0472">Membrane</keyword>
<sequence>MVVVVSARLEPVTSASWLWFGMLAVGSVVHLEAARGIERVREIAAEGSPYAHMQSTWFFAGILLLPPPLLAALIAVSFAHEWYVVYRGRAIAFRKVFSASTVVLGCAAAAAVFSAFSFGHPPETAVLNSPRGLLGLVGAGFLYWLVNYALVVGAIAATSPDKPARAALGNPSDQLIIAGSMGLGSAVAFVVVHVPWSAPVLLVTVLAVHLGLLLPQLRVASQTDSKTGLVDPTWWETIAARELDRARRLHSTVAVLMLDLDHFKHVNDRYGHLAGDRVLREISTAIRQSVRGYDLVGRWGGEEFAVLMPGLSAEDTEAAAERIRAHIASLSVTTRDRTNTEVHITGLTVSIGAGRYPEHATELSPLLLITDDALLRAKEQGRNRIVTANPALPLQRQQSALPSSQPLPGQPPV</sequence>
<dbReference type="Proteomes" id="UP001156441">
    <property type="component" value="Unassembled WGS sequence"/>
</dbReference>
<dbReference type="InterPro" id="IPR050469">
    <property type="entry name" value="Diguanylate_Cyclase"/>
</dbReference>
<dbReference type="NCBIfam" id="TIGR00254">
    <property type="entry name" value="GGDEF"/>
    <property type="match status" value="1"/>
</dbReference>
<name>A0ABT2JAC0_9PSEU</name>
<dbReference type="PROSITE" id="PS50887">
    <property type="entry name" value="GGDEF"/>
    <property type="match status" value="1"/>
</dbReference>
<dbReference type="InterPro" id="IPR029787">
    <property type="entry name" value="Nucleotide_cyclase"/>
</dbReference>
<gene>
    <name evidence="4" type="ORF">JT362_16420</name>
</gene>
<feature type="transmembrane region" description="Helical" evidence="2">
    <location>
        <begin position="96"/>
        <end position="120"/>
    </location>
</feature>
<dbReference type="SUPFAM" id="SSF55073">
    <property type="entry name" value="Nucleotide cyclase"/>
    <property type="match status" value="1"/>
</dbReference>
<dbReference type="Pfam" id="PF00990">
    <property type="entry name" value="GGDEF"/>
    <property type="match status" value="1"/>
</dbReference>
<evidence type="ECO:0000313" key="4">
    <source>
        <dbReference type="EMBL" id="MCT2584703.1"/>
    </source>
</evidence>
<feature type="transmembrane region" description="Helical" evidence="2">
    <location>
        <begin position="175"/>
        <end position="194"/>
    </location>
</feature>
<proteinExistence type="predicted"/>
<feature type="transmembrane region" description="Helical" evidence="2">
    <location>
        <begin position="57"/>
        <end position="84"/>
    </location>
</feature>
<evidence type="ECO:0000259" key="3">
    <source>
        <dbReference type="PROSITE" id="PS50887"/>
    </source>
</evidence>
<feature type="domain" description="GGDEF" evidence="3">
    <location>
        <begin position="251"/>
        <end position="390"/>
    </location>
</feature>
<accession>A0ABT2JAC0</accession>
<keyword evidence="5" id="KW-1185">Reference proteome</keyword>
<dbReference type="Gene3D" id="3.30.70.270">
    <property type="match status" value="1"/>
</dbReference>
<evidence type="ECO:0000256" key="2">
    <source>
        <dbReference type="SAM" id="Phobius"/>
    </source>
</evidence>
<feature type="region of interest" description="Disordered" evidence="1">
    <location>
        <begin position="387"/>
        <end position="413"/>
    </location>
</feature>
<evidence type="ECO:0000256" key="1">
    <source>
        <dbReference type="SAM" id="MobiDB-lite"/>
    </source>
</evidence>
<evidence type="ECO:0000313" key="5">
    <source>
        <dbReference type="Proteomes" id="UP001156441"/>
    </source>
</evidence>
<feature type="transmembrane region" description="Helical" evidence="2">
    <location>
        <begin position="132"/>
        <end position="155"/>
    </location>
</feature>
<dbReference type="PANTHER" id="PTHR45138:SF9">
    <property type="entry name" value="DIGUANYLATE CYCLASE DGCM-RELATED"/>
    <property type="match status" value="1"/>
</dbReference>
<dbReference type="InterPro" id="IPR043128">
    <property type="entry name" value="Rev_trsase/Diguanyl_cyclase"/>
</dbReference>
<keyword evidence="2" id="KW-1133">Transmembrane helix</keyword>
<organism evidence="4 5">
    <name type="scientific">Actinophytocola gossypii</name>
    <dbReference type="NCBI Taxonomy" id="2812003"/>
    <lineage>
        <taxon>Bacteria</taxon>
        <taxon>Bacillati</taxon>
        <taxon>Actinomycetota</taxon>
        <taxon>Actinomycetes</taxon>
        <taxon>Pseudonocardiales</taxon>
        <taxon>Pseudonocardiaceae</taxon>
    </lineage>
</organism>
<dbReference type="CDD" id="cd01949">
    <property type="entry name" value="GGDEF"/>
    <property type="match status" value="1"/>
</dbReference>
<dbReference type="InterPro" id="IPR000160">
    <property type="entry name" value="GGDEF_dom"/>
</dbReference>